<organism evidence="1 2">
    <name type="scientific">Burkholderia phage Milagro</name>
    <dbReference type="NCBI Taxonomy" id="2924901"/>
    <lineage>
        <taxon>Viruses</taxon>
        <taxon>Duplodnaviria</taxon>
        <taxon>Heunggongvirae</taxon>
        <taxon>Uroviricota</taxon>
        <taxon>Caudoviricetes</taxon>
        <taxon>Peduoviridae</taxon>
        <taxon>Kayeltresvirus</taxon>
        <taxon>Kayeltresvirus milagro</taxon>
    </lineage>
</organism>
<accession>A0AAE9G4C7</accession>
<protein>
    <submittedName>
        <fullName evidence="1">Uncharacterized protein</fullName>
    </submittedName>
</protein>
<reference evidence="1" key="1">
    <citation type="submission" date="2022-02" db="EMBL/GenBank/DDBJ databases">
        <title>Burkholderia cenocepacia phage Milagro.</title>
        <authorList>
            <person name="Le T."/>
            <person name="Yao G."/>
            <person name="Liu M."/>
            <person name="Gonzalez C."/>
        </authorList>
    </citation>
    <scope>NUCLEOTIDE SEQUENCE</scope>
</reference>
<dbReference type="Proteomes" id="UP000831591">
    <property type="component" value="Segment"/>
</dbReference>
<name>A0AAE9G4C7_9CAUD</name>
<keyword evidence="2" id="KW-1185">Reference proteome</keyword>
<evidence type="ECO:0000313" key="2">
    <source>
        <dbReference type="Proteomes" id="UP000831591"/>
    </source>
</evidence>
<sequence>MATLASTAVVMQFDPTCLSLDKRREYLRALWRADIDPLVFVGTARRLGYVLGCHWDADAGMPVLTPIVLH</sequence>
<dbReference type="EMBL" id="OM638609">
    <property type="protein sequence ID" value="UNY41754.1"/>
    <property type="molecule type" value="Genomic_DNA"/>
</dbReference>
<proteinExistence type="predicted"/>
<evidence type="ECO:0000313" key="1">
    <source>
        <dbReference type="EMBL" id="UNY41754.1"/>
    </source>
</evidence>
<gene>
    <name evidence="1" type="ORF">CPT_Milagro_035</name>
</gene>